<keyword evidence="5 7" id="KW-1133">Transmembrane helix</keyword>
<keyword evidence="4 7" id="KW-0812">Transmembrane</keyword>
<keyword evidence="6 7" id="KW-0472">Membrane</keyword>
<accession>A0A426VDM8</accession>
<evidence type="ECO:0000313" key="8">
    <source>
        <dbReference type="EMBL" id="RRS04962.1"/>
    </source>
</evidence>
<comment type="caution">
    <text evidence="8">The sequence shown here is derived from an EMBL/GenBank/DDBJ whole genome shotgun (WGS) entry which is preliminary data.</text>
</comment>
<proteinExistence type="inferred from homology"/>
<evidence type="ECO:0000256" key="4">
    <source>
        <dbReference type="ARBA" id="ARBA00022692"/>
    </source>
</evidence>
<feature type="transmembrane region" description="Helical" evidence="7">
    <location>
        <begin position="91"/>
        <end position="110"/>
    </location>
</feature>
<dbReference type="Proteomes" id="UP000269265">
    <property type="component" value="Unassembled WGS sequence"/>
</dbReference>
<comment type="subcellular location">
    <subcellularLocation>
        <location evidence="1">Cell membrane</location>
        <topology evidence="1">Multi-pass membrane protein</topology>
    </subcellularLocation>
</comment>
<dbReference type="Pfam" id="PF07681">
    <property type="entry name" value="DoxX"/>
    <property type="match status" value="1"/>
</dbReference>
<gene>
    <name evidence="8" type="ORF">EIP75_08310</name>
</gene>
<dbReference type="OrthoDB" id="5689076at2"/>
<dbReference type="AlphaFoldDB" id="A0A426VDM8"/>
<dbReference type="InterPro" id="IPR051907">
    <property type="entry name" value="DoxX-like_oxidoreductase"/>
</dbReference>
<dbReference type="EMBL" id="RSED01000005">
    <property type="protein sequence ID" value="RRS04962.1"/>
    <property type="molecule type" value="Genomic_DNA"/>
</dbReference>
<protein>
    <submittedName>
        <fullName evidence="8">DoxX family protein</fullName>
    </submittedName>
</protein>
<organism evidence="8 9">
    <name type="scientific">Aquabacterium soli</name>
    <dbReference type="NCBI Taxonomy" id="2493092"/>
    <lineage>
        <taxon>Bacteria</taxon>
        <taxon>Pseudomonadati</taxon>
        <taxon>Pseudomonadota</taxon>
        <taxon>Betaproteobacteria</taxon>
        <taxon>Burkholderiales</taxon>
        <taxon>Aquabacterium</taxon>
    </lineage>
</organism>
<name>A0A426VDM8_9BURK</name>
<comment type="similarity">
    <text evidence="2">Belongs to the DoxX family.</text>
</comment>
<evidence type="ECO:0000256" key="6">
    <source>
        <dbReference type="ARBA" id="ARBA00023136"/>
    </source>
</evidence>
<keyword evidence="3" id="KW-1003">Cell membrane</keyword>
<dbReference type="PANTHER" id="PTHR33452">
    <property type="entry name" value="OXIDOREDUCTASE CATD-RELATED"/>
    <property type="match status" value="1"/>
</dbReference>
<evidence type="ECO:0000256" key="2">
    <source>
        <dbReference type="ARBA" id="ARBA00006679"/>
    </source>
</evidence>
<dbReference type="RefSeq" id="WP_125242780.1">
    <property type="nucleotide sequence ID" value="NZ_RSED01000005.1"/>
</dbReference>
<keyword evidence="9" id="KW-1185">Reference proteome</keyword>
<evidence type="ECO:0000256" key="5">
    <source>
        <dbReference type="ARBA" id="ARBA00022989"/>
    </source>
</evidence>
<evidence type="ECO:0000256" key="7">
    <source>
        <dbReference type="SAM" id="Phobius"/>
    </source>
</evidence>
<evidence type="ECO:0000256" key="3">
    <source>
        <dbReference type="ARBA" id="ARBA00022475"/>
    </source>
</evidence>
<reference evidence="8 9" key="1">
    <citation type="submission" date="2018-12" db="EMBL/GenBank/DDBJ databases">
        <title>The whole draft genome of Aquabacterium sp. SJQ9.</title>
        <authorList>
            <person name="Sun L."/>
            <person name="Gao X."/>
            <person name="Chen W."/>
            <person name="Huang K."/>
        </authorList>
    </citation>
    <scope>NUCLEOTIDE SEQUENCE [LARGE SCALE GENOMIC DNA]</scope>
    <source>
        <strain evidence="8 9">SJQ9</strain>
    </source>
</reference>
<sequence length="183" mass="20587">MWLDRWTARLLATLDEAGRWLGPLGLRLLLGWEFLEAGLEKLHGQNWFTEIQGRFPLPFNLIPPEMSWQLATGFELAGGVALMLGLGTRFFALSLLVLTVVATAAVHWPMDWQTLADLRQGYAITDDGHGNFKLPLIFMAMLLPLLLSGPGKLSIDHAVWRWWYARRISAPATARPQASRLAR</sequence>
<feature type="transmembrane region" description="Helical" evidence="7">
    <location>
        <begin position="130"/>
        <end position="147"/>
    </location>
</feature>
<evidence type="ECO:0000313" key="9">
    <source>
        <dbReference type="Proteomes" id="UP000269265"/>
    </source>
</evidence>
<dbReference type="GO" id="GO:0005886">
    <property type="term" value="C:plasma membrane"/>
    <property type="evidence" value="ECO:0007669"/>
    <property type="project" value="UniProtKB-SubCell"/>
</dbReference>
<dbReference type="InterPro" id="IPR032808">
    <property type="entry name" value="DoxX"/>
</dbReference>
<dbReference type="PANTHER" id="PTHR33452:SF7">
    <property type="entry name" value="DOXX FAMILY PROTEIN"/>
    <property type="match status" value="1"/>
</dbReference>
<evidence type="ECO:0000256" key="1">
    <source>
        <dbReference type="ARBA" id="ARBA00004651"/>
    </source>
</evidence>